<dbReference type="GO" id="GO:0043565">
    <property type="term" value="F:sequence-specific DNA binding"/>
    <property type="evidence" value="ECO:0007669"/>
    <property type="project" value="InterPro"/>
</dbReference>
<dbReference type="SUPFAM" id="SSF46689">
    <property type="entry name" value="Homeodomain-like"/>
    <property type="match status" value="1"/>
</dbReference>
<dbReference type="Pfam" id="PF14525">
    <property type="entry name" value="AraC_binding_2"/>
    <property type="match status" value="1"/>
</dbReference>
<dbReference type="PANTHER" id="PTHR46796:SF6">
    <property type="entry name" value="ARAC SUBFAMILY"/>
    <property type="match status" value="1"/>
</dbReference>
<dbReference type="PANTHER" id="PTHR46796">
    <property type="entry name" value="HTH-TYPE TRANSCRIPTIONAL ACTIVATOR RHAS-RELATED"/>
    <property type="match status" value="1"/>
</dbReference>
<sequence>MLAEDHKTVPLSRFCRFQTADLDEAREIVARNFCAHRLDMASGGGRFDACQNRAEGRFISLNYIRYGADVEIEPGELESFFLIQIPLAGHATIRNGRTTVSSDTRVATILNPDRYTAMRWHAGCEQLLLQIDRGYVAEIAERITETALDPGVRFSPRIDLEQAGTRDWFVKLRAVVRAAEAGAVFAGQDGYQQRHVEESLIVRLLETQPSGISPLLERPVSSTAPAVLKRALAIINERFADPLTLLDIATAAGTTPRTLQLVFQKELGKSPMQCLQDRRLSFARHLLISDGGQRSVGDAAHLSGHRHFGRFSSAYRQRYGEHPRQTLQGAELF</sequence>
<evidence type="ECO:0000256" key="3">
    <source>
        <dbReference type="ARBA" id="ARBA00023163"/>
    </source>
</evidence>
<evidence type="ECO:0000259" key="4">
    <source>
        <dbReference type="PROSITE" id="PS01124"/>
    </source>
</evidence>
<dbReference type="InterPro" id="IPR009057">
    <property type="entry name" value="Homeodomain-like_sf"/>
</dbReference>
<name>A0A926P0D4_9HYPH</name>
<keyword evidence="2" id="KW-0238">DNA-binding</keyword>
<comment type="caution">
    <text evidence="5">The sequence shown here is derived from an EMBL/GenBank/DDBJ whole genome shotgun (WGS) entry which is preliminary data.</text>
</comment>
<dbReference type="Pfam" id="PF12833">
    <property type="entry name" value="HTH_18"/>
    <property type="match status" value="1"/>
</dbReference>
<feature type="domain" description="HTH araC/xylS-type" evidence="4">
    <location>
        <begin position="229"/>
        <end position="329"/>
    </location>
</feature>
<dbReference type="InterPro" id="IPR018060">
    <property type="entry name" value="HTH_AraC"/>
</dbReference>
<keyword evidence="3" id="KW-0804">Transcription</keyword>
<dbReference type="AlphaFoldDB" id="A0A926P0D4"/>
<protein>
    <submittedName>
        <fullName evidence="5">AraC family transcriptional regulator</fullName>
    </submittedName>
</protein>
<evidence type="ECO:0000256" key="1">
    <source>
        <dbReference type="ARBA" id="ARBA00023015"/>
    </source>
</evidence>
<dbReference type="InterPro" id="IPR050204">
    <property type="entry name" value="AraC_XylS_family_regulators"/>
</dbReference>
<keyword evidence="1" id="KW-0805">Transcription regulation</keyword>
<gene>
    <name evidence="5" type="ORF">HK439_14400</name>
</gene>
<reference evidence="5" key="1">
    <citation type="submission" date="2020-05" db="EMBL/GenBank/DDBJ databases">
        <title>Identification of trans-AT polyketide cluster in two marine bacteria, producers of a novel glutaramide-containing polyketide sesbanimide D and analogs.</title>
        <authorList>
            <person name="Kacar D."/>
            <person name="Rodriguez P."/>
            <person name="Canedo L."/>
            <person name="Gonzalez E."/>
            <person name="Galan B."/>
            <person name="De La Calle F."/>
            <person name="Garcia J.L."/>
        </authorList>
    </citation>
    <scope>NUCLEOTIDE SEQUENCE</scope>
    <source>
        <strain evidence="5">PHM038</strain>
    </source>
</reference>
<dbReference type="Gene3D" id="1.10.10.60">
    <property type="entry name" value="Homeodomain-like"/>
    <property type="match status" value="1"/>
</dbReference>
<organism evidence="5 6">
    <name type="scientific">Roseibium aggregatum</name>
    <dbReference type="NCBI Taxonomy" id="187304"/>
    <lineage>
        <taxon>Bacteria</taxon>
        <taxon>Pseudomonadati</taxon>
        <taxon>Pseudomonadota</taxon>
        <taxon>Alphaproteobacteria</taxon>
        <taxon>Hyphomicrobiales</taxon>
        <taxon>Stappiaceae</taxon>
        <taxon>Roseibium</taxon>
    </lineage>
</organism>
<accession>A0A926P0D4</accession>
<evidence type="ECO:0000313" key="6">
    <source>
        <dbReference type="Proteomes" id="UP000598467"/>
    </source>
</evidence>
<evidence type="ECO:0000256" key="2">
    <source>
        <dbReference type="ARBA" id="ARBA00023125"/>
    </source>
</evidence>
<proteinExistence type="predicted"/>
<dbReference type="PROSITE" id="PS01124">
    <property type="entry name" value="HTH_ARAC_FAMILY_2"/>
    <property type="match status" value="1"/>
</dbReference>
<evidence type="ECO:0000313" key="5">
    <source>
        <dbReference type="EMBL" id="MBD1547455.1"/>
    </source>
</evidence>
<dbReference type="Proteomes" id="UP000598467">
    <property type="component" value="Unassembled WGS sequence"/>
</dbReference>
<dbReference type="GO" id="GO:0003700">
    <property type="term" value="F:DNA-binding transcription factor activity"/>
    <property type="evidence" value="ECO:0007669"/>
    <property type="project" value="InterPro"/>
</dbReference>
<dbReference type="SMART" id="SM00342">
    <property type="entry name" value="HTH_ARAC"/>
    <property type="match status" value="1"/>
</dbReference>
<dbReference type="InterPro" id="IPR035418">
    <property type="entry name" value="AraC-bd_2"/>
</dbReference>
<dbReference type="EMBL" id="JABFCZ010000015">
    <property type="protein sequence ID" value="MBD1547455.1"/>
    <property type="molecule type" value="Genomic_DNA"/>
</dbReference>